<dbReference type="Proteomes" id="UP000524893">
    <property type="component" value="Unassembled WGS sequence"/>
</dbReference>
<sequence>MKLIKIYLILIILILSSIFICLNYNCKNEKTKIAVLDTGIEKKAINSNVISRDFTLDNYRNSVHANKISKIIEYRADIVIYDAKVLNRYGNGRVADTISALDWAIKHDVDIINMSYGFTKNYPELHKKIKEAHEKGIIIVAANGNDIFGGQEFPAAYNETISVGVLNKDGSKSVFNSNDDADVYISVDKKLSNNVENTSMATASVSNNLVKVCKRDLKNMDKGEILKLINELN</sequence>
<dbReference type="PROSITE" id="PS51892">
    <property type="entry name" value="SUBTILASE"/>
    <property type="match status" value="1"/>
</dbReference>
<dbReference type="InterPro" id="IPR050131">
    <property type="entry name" value="Peptidase_S8_subtilisin-like"/>
</dbReference>
<keyword evidence="6" id="KW-1133">Transmembrane helix</keyword>
<evidence type="ECO:0000259" key="7">
    <source>
        <dbReference type="Pfam" id="PF00082"/>
    </source>
</evidence>
<comment type="similarity">
    <text evidence="1 5">Belongs to the peptidase S8 family.</text>
</comment>
<keyword evidence="6" id="KW-0472">Membrane</keyword>
<keyword evidence="2" id="KW-0645">Protease</keyword>
<evidence type="ECO:0000256" key="2">
    <source>
        <dbReference type="ARBA" id="ARBA00022670"/>
    </source>
</evidence>
<evidence type="ECO:0000256" key="4">
    <source>
        <dbReference type="ARBA" id="ARBA00022825"/>
    </source>
</evidence>
<dbReference type="PANTHER" id="PTHR43806:SF11">
    <property type="entry name" value="CEREVISIN-RELATED"/>
    <property type="match status" value="1"/>
</dbReference>
<evidence type="ECO:0000313" key="9">
    <source>
        <dbReference type="Proteomes" id="UP000524893"/>
    </source>
</evidence>
<name>A0A9X0TL54_9STAP</name>
<feature type="transmembrane region" description="Helical" evidence="6">
    <location>
        <begin position="6"/>
        <end position="24"/>
    </location>
</feature>
<dbReference type="RefSeq" id="WP_096547250.1">
    <property type="nucleotide sequence ID" value="NZ_CP092966.1"/>
</dbReference>
<reference evidence="8 9" key="1">
    <citation type="journal article" date="2020" name="Access Microbiol">
        <title>Isolation and genome sequencing of Staphylococcus schleiferi subspecies coagulans from Antarctic seals.</title>
        <authorList>
            <person name="Foster G."/>
            <person name="Robb A."/>
            <person name="Paterson G.K."/>
        </authorList>
    </citation>
    <scope>NUCLEOTIDE SEQUENCE [LARGE SCALE GENOMIC DNA]</scope>
    <source>
        <strain evidence="8 9">M615/02/4</strain>
    </source>
</reference>
<evidence type="ECO:0000256" key="6">
    <source>
        <dbReference type="SAM" id="Phobius"/>
    </source>
</evidence>
<dbReference type="InterPro" id="IPR000209">
    <property type="entry name" value="Peptidase_S8/S53_dom"/>
</dbReference>
<proteinExistence type="inferred from homology"/>
<dbReference type="InterPro" id="IPR036852">
    <property type="entry name" value="Peptidase_S8/S53_dom_sf"/>
</dbReference>
<comment type="caution">
    <text evidence="8">The sequence shown here is derived from an EMBL/GenBank/DDBJ whole genome shotgun (WGS) entry which is preliminary data.</text>
</comment>
<keyword evidence="4" id="KW-0720">Serine protease</keyword>
<organism evidence="8 9">
    <name type="scientific">Staphylococcus coagulans</name>
    <dbReference type="NCBI Taxonomy" id="74706"/>
    <lineage>
        <taxon>Bacteria</taxon>
        <taxon>Bacillati</taxon>
        <taxon>Bacillota</taxon>
        <taxon>Bacilli</taxon>
        <taxon>Bacillales</taxon>
        <taxon>Staphylococcaceae</taxon>
        <taxon>Staphylococcus</taxon>
    </lineage>
</organism>
<dbReference type="GO" id="GO:0006508">
    <property type="term" value="P:proteolysis"/>
    <property type="evidence" value="ECO:0007669"/>
    <property type="project" value="UniProtKB-KW"/>
</dbReference>
<evidence type="ECO:0000256" key="1">
    <source>
        <dbReference type="ARBA" id="ARBA00011073"/>
    </source>
</evidence>
<dbReference type="GO" id="GO:0004252">
    <property type="term" value="F:serine-type endopeptidase activity"/>
    <property type="evidence" value="ECO:0007669"/>
    <property type="project" value="InterPro"/>
</dbReference>
<gene>
    <name evidence="8" type="ORF">HR081_08040</name>
</gene>
<dbReference type="PANTHER" id="PTHR43806">
    <property type="entry name" value="PEPTIDASE S8"/>
    <property type="match status" value="1"/>
</dbReference>
<protein>
    <submittedName>
        <fullName evidence="8">S8 family serine peptidase</fullName>
    </submittedName>
</protein>
<keyword evidence="6" id="KW-0812">Transmembrane</keyword>
<dbReference type="GeneID" id="72415435"/>
<comment type="caution">
    <text evidence="5">Lacks conserved residue(s) required for the propagation of feature annotation.</text>
</comment>
<keyword evidence="3" id="KW-0378">Hydrolase</keyword>
<dbReference type="Pfam" id="PF00082">
    <property type="entry name" value="Peptidase_S8"/>
    <property type="match status" value="1"/>
</dbReference>
<accession>A0A9X0TL54</accession>
<dbReference type="SUPFAM" id="SSF52743">
    <property type="entry name" value="Subtilisin-like"/>
    <property type="match status" value="1"/>
</dbReference>
<evidence type="ECO:0000313" key="8">
    <source>
        <dbReference type="EMBL" id="MBA8776825.1"/>
    </source>
</evidence>
<dbReference type="Gene3D" id="3.40.50.200">
    <property type="entry name" value="Peptidase S8/S53 domain"/>
    <property type="match status" value="1"/>
</dbReference>
<evidence type="ECO:0000256" key="3">
    <source>
        <dbReference type="ARBA" id="ARBA00022801"/>
    </source>
</evidence>
<dbReference type="AlphaFoldDB" id="A0A9X0TL54"/>
<feature type="domain" description="Peptidase S8/S53" evidence="7">
    <location>
        <begin position="30"/>
        <end position="216"/>
    </location>
</feature>
<dbReference type="EMBL" id="JABTCN010000022">
    <property type="protein sequence ID" value="MBA8776825.1"/>
    <property type="molecule type" value="Genomic_DNA"/>
</dbReference>
<evidence type="ECO:0000256" key="5">
    <source>
        <dbReference type="PROSITE-ProRule" id="PRU01240"/>
    </source>
</evidence>